<gene>
    <name evidence="3" type="ORF">MMSR116_23265</name>
</gene>
<dbReference type="AlphaFoldDB" id="A0A6B9FU02"/>
<dbReference type="Pfam" id="PF01584">
    <property type="entry name" value="CheW"/>
    <property type="match status" value="1"/>
</dbReference>
<dbReference type="SMART" id="SM00260">
    <property type="entry name" value="CheW"/>
    <property type="match status" value="1"/>
</dbReference>
<feature type="domain" description="CheW-like" evidence="2">
    <location>
        <begin position="41"/>
        <end position="202"/>
    </location>
</feature>
<dbReference type="KEGG" id="mmes:MMSR116_23265"/>
<reference evidence="3 4" key="1">
    <citation type="journal article" date="2012" name="Genet. Mol. Biol.">
        <title>Analysis of 16S rRNA and mxaF genes revealing insights into Methylobacterium niche-specific plant association.</title>
        <authorList>
            <person name="Dourado M.N."/>
            <person name="Andreote F.D."/>
            <person name="Dini-Andreote F."/>
            <person name="Conti R."/>
            <person name="Araujo J.M."/>
            <person name="Araujo W.L."/>
        </authorList>
    </citation>
    <scope>NUCLEOTIDE SEQUENCE [LARGE SCALE GENOMIC DNA]</scope>
    <source>
        <strain evidence="3 4">SR1.6/6</strain>
    </source>
</reference>
<evidence type="ECO:0000313" key="3">
    <source>
        <dbReference type="EMBL" id="QGY04504.1"/>
    </source>
</evidence>
<protein>
    <submittedName>
        <fullName evidence="3">Chemotaxis protein CheW</fullName>
    </submittedName>
</protein>
<name>A0A6B9FU02_9HYPH</name>
<dbReference type="InterPro" id="IPR036061">
    <property type="entry name" value="CheW-like_dom_sf"/>
</dbReference>
<dbReference type="InterPro" id="IPR002545">
    <property type="entry name" value="CheW-lke_dom"/>
</dbReference>
<dbReference type="PROSITE" id="PS50851">
    <property type="entry name" value="CHEW"/>
    <property type="match status" value="1"/>
</dbReference>
<proteinExistence type="predicted"/>
<reference evidence="3 4" key="2">
    <citation type="journal article" date="2013" name="Genome Announc.">
        <title>Draft Genome Sequence of Methylobacterium mesophilicum Strain SR1.6/6, Isolated from Citrus sinensis.</title>
        <authorList>
            <person name="Marinho Almeida D."/>
            <person name="Dini-Andreote F."/>
            <person name="Camargo Neves A.A."/>
            <person name="Juca Ramos R.T."/>
            <person name="Andreote F.D."/>
            <person name="Carneiro A.R."/>
            <person name="Oliveira de Souza Lima A."/>
            <person name="Caracciolo Gomes de Sa P.H."/>
            <person name="Ribeiro Barbosa M.S."/>
            <person name="Araujo W.L."/>
            <person name="Silva A."/>
        </authorList>
    </citation>
    <scope>NUCLEOTIDE SEQUENCE [LARGE SCALE GENOMIC DNA]</scope>
    <source>
        <strain evidence="3 4">SR1.6/6</strain>
    </source>
</reference>
<feature type="region of interest" description="Disordered" evidence="1">
    <location>
        <begin position="154"/>
        <end position="183"/>
    </location>
</feature>
<feature type="region of interest" description="Disordered" evidence="1">
    <location>
        <begin position="1"/>
        <end position="23"/>
    </location>
</feature>
<dbReference type="RefSeq" id="WP_010686158.1">
    <property type="nucleotide sequence ID" value="NZ_CP043538.1"/>
</dbReference>
<dbReference type="Gene3D" id="2.40.50.180">
    <property type="entry name" value="CheA-289, Domain 4"/>
    <property type="match status" value="1"/>
</dbReference>
<dbReference type="GO" id="GO:0007165">
    <property type="term" value="P:signal transduction"/>
    <property type="evidence" value="ECO:0007669"/>
    <property type="project" value="InterPro"/>
</dbReference>
<organism evidence="3 4">
    <name type="scientific">Methylobacterium mesophilicum SR1.6/6</name>
    <dbReference type="NCBI Taxonomy" id="908290"/>
    <lineage>
        <taxon>Bacteria</taxon>
        <taxon>Pseudomonadati</taxon>
        <taxon>Pseudomonadota</taxon>
        <taxon>Alphaproteobacteria</taxon>
        <taxon>Hyphomicrobiales</taxon>
        <taxon>Methylobacteriaceae</taxon>
        <taxon>Methylobacterium</taxon>
    </lineage>
</organism>
<dbReference type="EMBL" id="CP043538">
    <property type="protein sequence ID" value="QGY04504.1"/>
    <property type="molecule type" value="Genomic_DNA"/>
</dbReference>
<evidence type="ECO:0000313" key="4">
    <source>
        <dbReference type="Proteomes" id="UP000012488"/>
    </source>
</evidence>
<dbReference type="Proteomes" id="UP000012488">
    <property type="component" value="Chromosome"/>
</dbReference>
<sequence length="202" mass="20423">MESRPRAEGSRPPGRPERDLRAERAAALARRGNAAVRSEAGVEHLVCLCKDERFGVPMAAVAQVLPMRPCTPVPGAVPALVGLVALSGRIVGVLSLARALGRPDAATDPDAGAGHLVVLRGAQAHPQAPASVPVQARSLAFAVDRVLGIARAAGTAPASSGGPDAGGLGNEAASGYAPGAAGDSRPDFVVIDLPRLLRRALP</sequence>
<dbReference type="SUPFAM" id="SSF50341">
    <property type="entry name" value="CheW-like"/>
    <property type="match status" value="1"/>
</dbReference>
<accession>A0A6B9FU02</accession>
<dbReference type="OrthoDB" id="7999312at2"/>
<evidence type="ECO:0000259" key="2">
    <source>
        <dbReference type="PROSITE" id="PS50851"/>
    </source>
</evidence>
<evidence type="ECO:0000256" key="1">
    <source>
        <dbReference type="SAM" id="MobiDB-lite"/>
    </source>
</evidence>
<dbReference type="Gene3D" id="2.30.30.40">
    <property type="entry name" value="SH3 Domains"/>
    <property type="match status" value="1"/>
</dbReference>
<dbReference type="GO" id="GO:0006935">
    <property type="term" value="P:chemotaxis"/>
    <property type="evidence" value="ECO:0007669"/>
    <property type="project" value="InterPro"/>
</dbReference>